<reference evidence="14 15" key="1">
    <citation type="submission" date="2019-07" db="EMBL/GenBank/DDBJ databases">
        <title>Chromosome genome assembly for large yellow croaker.</title>
        <authorList>
            <person name="Xiao S."/>
        </authorList>
    </citation>
    <scope>NUCLEOTIDE SEQUENCE [LARGE SCALE GENOMIC DNA]</scope>
    <source>
        <strain evidence="14">JMULYC20181020</strain>
        <tissue evidence="14">Muscle</tissue>
    </source>
</reference>
<dbReference type="PROSITE" id="PS51996">
    <property type="entry name" value="TR_MART"/>
    <property type="match status" value="1"/>
</dbReference>
<dbReference type="EC" id="2.4.2.31" evidence="11"/>
<keyword evidence="9" id="KW-0843">Virulence</keyword>
<dbReference type="Pfam" id="PF01129">
    <property type="entry name" value="ART"/>
    <property type="match status" value="1"/>
</dbReference>
<dbReference type="InterPro" id="IPR000768">
    <property type="entry name" value="ART"/>
</dbReference>
<protein>
    <recommendedName>
        <fullName evidence="11">NAD(P)(+)--arginine ADP-ribosyltransferase</fullName>
        <ecNumber evidence="11">2.4.2.31</ecNumber>
    </recommendedName>
    <alternativeName>
        <fullName evidence="11">Mono(ADP-ribosyl)transferase</fullName>
    </alternativeName>
</protein>
<dbReference type="GO" id="GO:0090729">
    <property type="term" value="F:toxin activity"/>
    <property type="evidence" value="ECO:0007669"/>
    <property type="project" value="UniProtKB-KW"/>
</dbReference>
<evidence type="ECO:0000256" key="3">
    <source>
        <dbReference type="ARBA" id="ARBA00022525"/>
    </source>
</evidence>
<comment type="caution">
    <text evidence="14">The sequence shown here is derived from an EMBL/GenBank/DDBJ whole genome shotgun (WGS) entry which is preliminary data.</text>
</comment>
<comment type="similarity">
    <text evidence="2 11">Belongs to the Arg-specific ADP-ribosyltransferase family.</text>
</comment>
<feature type="compositionally biased region" description="Acidic residues" evidence="13">
    <location>
        <begin position="666"/>
        <end position="679"/>
    </location>
</feature>
<dbReference type="EMBL" id="REGW02000018">
    <property type="protein sequence ID" value="KAE8282673.1"/>
    <property type="molecule type" value="Genomic_DNA"/>
</dbReference>
<keyword evidence="7" id="KW-0548">Nucleotidyltransferase</keyword>
<dbReference type="GO" id="GO:0005576">
    <property type="term" value="C:extracellular region"/>
    <property type="evidence" value="ECO:0007669"/>
    <property type="project" value="UniProtKB-SubCell"/>
</dbReference>
<keyword evidence="8 11" id="KW-0521">NADP</keyword>
<name>A0A6G0HUD2_LARCR</name>
<dbReference type="PRINTS" id="PR00970">
    <property type="entry name" value="RIBTRNSFRASE"/>
</dbReference>
<dbReference type="GO" id="GO:0003950">
    <property type="term" value="F:NAD+ poly-ADP-ribosyltransferase activity"/>
    <property type="evidence" value="ECO:0007669"/>
    <property type="project" value="TreeGrafter"/>
</dbReference>
<evidence type="ECO:0000256" key="9">
    <source>
        <dbReference type="ARBA" id="ARBA00023026"/>
    </source>
</evidence>
<keyword evidence="4" id="KW-0800">Toxin</keyword>
<evidence type="ECO:0000256" key="11">
    <source>
        <dbReference type="RuleBase" id="RU361228"/>
    </source>
</evidence>
<feature type="compositionally biased region" description="Pro residues" evidence="13">
    <location>
        <begin position="682"/>
        <end position="691"/>
    </location>
</feature>
<evidence type="ECO:0000313" key="15">
    <source>
        <dbReference type="Proteomes" id="UP000424527"/>
    </source>
</evidence>
<evidence type="ECO:0000256" key="12">
    <source>
        <dbReference type="SAM" id="Coils"/>
    </source>
</evidence>
<dbReference type="SUPFAM" id="SSF56399">
    <property type="entry name" value="ADP-ribosylation"/>
    <property type="match status" value="1"/>
</dbReference>
<evidence type="ECO:0000256" key="13">
    <source>
        <dbReference type="SAM" id="MobiDB-lite"/>
    </source>
</evidence>
<keyword evidence="6 11" id="KW-0808">Transferase</keyword>
<comment type="catalytic activity">
    <reaction evidence="10 11">
        <text>L-arginyl-[protein] + NAD(+) = N(omega)-(ADP-D-ribosyl)-L-arginyl-[protein] + nicotinamide + H(+)</text>
        <dbReference type="Rhea" id="RHEA:19149"/>
        <dbReference type="Rhea" id="RHEA-COMP:10532"/>
        <dbReference type="Rhea" id="RHEA-COMP:15087"/>
        <dbReference type="ChEBI" id="CHEBI:15378"/>
        <dbReference type="ChEBI" id="CHEBI:17154"/>
        <dbReference type="ChEBI" id="CHEBI:29965"/>
        <dbReference type="ChEBI" id="CHEBI:57540"/>
        <dbReference type="ChEBI" id="CHEBI:142554"/>
        <dbReference type="EC" id="2.4.2.31"/>
    </reaction>
</comment>
<feature type="compositionally biased region" description="Polar residues" evidence="13">
    <location>
        <begin position="654"/>
        <end position="665"/>
    </location>
</feature>
<evidence type="ECO:0000256" key="4">
    <source>
        <dbReference type="ARBA" id="ARBA00022656"/>
    </source>
</evidence>
<feature type="region of interest" description="Disordered" evidence="13">
    <location>
        <begin position="654"/>
        <end position="691"/>
    </location>
</feature>
<feature type="coiled-coil region" evidence="12">
    <location>
        <begin position="100"/>
        <end position="161"/>
    </location>
</feature>
<dbReference type="GO" id="GO:0016779">
    <property type="term" value="F:nucleotidyltransferase activity"/>
    <property type="evidence" value="ECO:0007669"/>
    <property type="project" value="UniProtKB-KW"/>
</dbReference>
<evidence type="ECO:0000256" key="5">
    <source>
        <dbReference type="ARBA" id="ARBA00022676"/>
    </source>
</evidence>
<keyword evidence="12" id="KW-0175">Coiled coil</keyword>
<dbReference type="AlphaFoldDB" id="A0A6G0HUD2"/>
<keyword evidence="15" id="KW-1185">Reference proteome</keyword>
<dbReference type="PANTHER" id="PTHR10339">
    <property type="entry name" value="ADP-RIBOSYLTRANSFERASE"/>
    <property type="match status" value="1"/>
</dbReference>
<evidence type="ECO:0000313" key="14">
    <source>
        <dbReference type="EMBL" id="KAE8282673.1"/>
    </source>
</evidence>
<dbReference type="PANTHER" id="PTHR10339:SF25">
    <property type="entry name" value="SECRETED EXOENZYME S"/>
    <property type="match status" value="1"/>
</dbReference>
<evidence type="ECO:0000256" key="6">
    <source>
        <dbReference type="ARBA" id="ARBA00022679"/>
    </source>
</evidence>
<evidence type="ECO:0000256" key="1">
    <source>
        <dbReference type="ARBA" id="ARBA00004613"/>
    </source>
</evidence>
<evidence type="ECO:0000256" key="7">
    <source>
        <dbReference type="ARBA" id="ARBA00022695"/>
    </source>
</evidence>
<keyword evidence="11" id="KW-0520">NAD</keyword>
<evidence type="ECO:0000256" key="10">
    <source>
        <dbReference type="ARBA" id="ARBA00047597"/>
    </source>
</evidence>
<proteinExistence type="inferred from homology"/>
<organism evidence="14 15">
    <name type="scientific">Larimichthys crocea</name>
    <name type="common">Large yellow croaker</name>
    <name type="synonym">Pseudosciaena crocea</name>
    <dbReference type="NCBI Taxonomy" id="215358"/>
    <lineage>
        <taxon>Eukaryota</taxon>
        <taxon>Metazoa</taxon>
        <taxon>Chordata</taxon>
        <taxon>Craniata</taxon>
        <taxon>Vertebrata</taxon>
        <taxon>Euteleostomi</taxon>
        <taxon>Actinopterygii</taxon>
        <taxon>Neopterygii</taxon>
        <taxon>Teleostei</taxon>
        <taxon>Neoteleostei</taxon>
        <taxon>Acanthomorphata</taxon>
        <taxon>Eupercaria</taxon>
        <taxon>Sciaenidae</taxon>
        <taxon>Larimichthys</taxon>
    </lineage>
</organism>
<dbReference type="InterPro" id="IPR050999">
    <property type="entry name" value="ADP-ribosyltransferase_ARG"/>
</dbReference>
<keyword evidence="5 11" id="KW-0328">Glycosyltransferase</keyword>
<comment type="subcellular location">
    <subcellularLocation>
        <location evidence="1">Secreted</location>
    </subcellularLocation>
</comment>
<dbReference type="Gene3D" id="3.90.176.10">
    <property type="entry name" value="Toxin ADP-ribosyltransferase, Chain A, domain 1"/>
    <property type="match status" value="1"/>
</dbReference>
<accession>A0A6G0HUD2</accession>
<evidence type="ECO:0000256" key="8">
    <source>
        <dbReference type="ARBA" id="ARBA00022857"/>
    </source>
</evidence>
<dbReference type="Proteomes" id="UP000424527">
    <property type="component" value="Unassembled WGS sequence"/>
</dbReference>
<keyword evidence="3" id="KW-0964">Secreted</keyword>
<dbReference type="GO" id="GO:0106274">
    <property type="term" value="F:NAD+-protein-arginine ADP-ribosyltransferase activity"/>
    <property type="evidence" value="ECO:0007669"/>
    <property type="project" value="UniProtKB-EC"/>
</dbReference>
<sequence>MAAVRGVLQRCDPVLLDPCSDSEQPDCAEAEAARMVLYLTDSRRVQKVLGRQLFVLDSMMSLLEGLKSAQQLMTQPCPPQPEGGARSRWKAMKVEYRSGVEETETLLRSLQDKIQHIDNRRHTLTQLITHKTQQSEQLESLQKAQNALQSCDRQLTGLRAESEAALSQLISWQRLRDELQVYVSAVQEVMQINLLSFNQSELCVELRPRPSSDQASNELDPLKLSITWSHDEHFSLQVSGGAAGLVEDSVSGRWSELSAALLDVMQCYMGQFQLLSEIQGLRASFAIDWCPAQRLLVYLKTAVLVCHLEVEDGYPSAGRARLLSVRRDGQPLDTRGLKPHKSDPSLTDCVNSYLTAVMKGNMMILAPLWLLLCWMSPEVSMANIPSFNKPTPLSMEEDSVDDMYFGCTDDMMDISKTYLKKEKKDMMWDDEVIKDCTKRTVKQNKNKALTEDHLRALCSYTAAVTHVDFNKAVRAEATNYGSSFKYHSLHYLLTSAIQILNPDHKICYTVYRRTNYIYTGEVSQIIRLGYFGSTSLTTTLTGFGANSCFKIQTCSGADVKEYAQVPEQQEVLIPPYEQFKITEIHDGEGKFAEMKDCRRVFVLESVGAHSFLQHAGSSPWRRLDCLVSMETAGLSRLHGDGWFVSRLPAAADGQQTTRWQKSLITDTEEADGGEQEQEQEPGPGPGPGPGV</sequence>
<gene>
    <name evidence="14" type="ORF">D5F01_LYC18061</name>
</gene>
<evidence type="ECO:0000256" key="2">
    <source>
        <dbReference type="ARBA" id="ARBA00009558"/>
    </source>
</evidence>